<evidence type="ECO:0000313" key="2">
    <source>
        <dbReference type="Proteomes" id="UP000255467"/>
    </source>
</evidence>
<name>A0A378YAQ7_9NOCA</name>
<proteinExistence type="predicted"/>
<evidence type="ECO:0000313" key="1">
    <source>
        <dbReference type="EMBL" id="SUA74326.1"/>
    </source>
</evidence>
<keyword evidence="2" id="KW-1185">Reference proteome</keyword>
<reference evidence="1 2" key="1">
    <citation type="submission" date="2018-06" db="EMBL/GenBank/DDBJ databases">
        <authorList>
            <consortium name="Pathogen Informatics"/>
            <person name="Doyle S."/>
        </authorList>
    </citation>
    <scope>NUCLEOTIDE SEQUENCE [LARGE SCALE GENOMIC DNA]</scope>
    <source>
        <strain evidence="1 2">NCTC1934</strain>
    </source>
</reference>
<accession>A0A378YAQ7</accession>
<dbReference type="AlphaFoldDB" id="A0A378YAQ7"/>
<dbReference type="Proteomes" id="UP000255467">
    <property type="component" value="Unassembled WGS sequence"/>
</dbReference>
<gene>
    <name evidence="1" type="ORF">NCTC1934_01530</name>
</gene>
<dbReference type="EMBL" id="UGRY01000002">
    <property type="protein sequence ID" value="SUA74326.1"/>
    <property type="molecule type" value="Genomic_DNA"/>
</dbReference>
<protein>
    <submittedName>
        <fullName evidence="1">Uncharacterized protein</fullName>
    </submittedName>
</protein>
<organism evidence="1 2">
    <name type="scientific">Nocardia otitidiscaviarum</name>
    <dbReference type="NCBI Taxonomy" id="1823"/>
    <lineage>
        <taxon>Bacteria</taxon>
        <taxon>Bacillati</taxon>
        <taxon>Actinomycetota</taxon>
        <taxon>Actinomycetes</taxon>
        <taxon>Mycobacteriales</taxon>
        <taxon>Nocardiaceae</taxon>
        <taxon>Nocardia</taxon>
    </lineage>
</organism>
<sequence>MYFEAPSAKLPPLETLRTRQWPISVAEIVNDGTGVFVVPDRLAHALAHAGPKDLDELTYRRPAGLRQVGGEST</sequence>